<reference evidence="1 2" key="1">
    <citation type="submission" date="2017-08" db="EMBL/GenBank/DDBJ databases">
        <title>Aliifodinibius alkalisoli sp. nov., isolated from saline alkaline soil.</title>
        <authorList>
            <person name="Liu D."/>
            <person name="Zhang G."/>
        </authorList>
    </citation>
    <scope>NUCLEOTIDE SEQUENCE [LARGE SCALE GENOMIC DNA]</scope>
    <source>
        <strain evidence="1 2">WN023</strain>
    </source>
</reference>
<dbReference type="PANTHER" id="PTHR42830">
    <property type="entry name" value="OSMOTICALLY INDUCIBLE FAMILY PROTEIN"/>
    <property type="match status" value="1"/>
</dbReference>
<keyword evidence="2" id="KW-1185">Reference proteome</keyword>
<dbReference type="OrthoDB" id="9807532at2"/>
<dbReference type="GO" id="GO:0006979">
    <property type="term" value="P:response to oxidative stress"/>
    <property type="evidence" value="ECO:0007669"/>
    <property type="project" value="InterPro"/>
</dbReference>
<name>A0A2A2G8T9_9BACT</name>
<dbReference type="EMBL" id="NSKE01000009">
    <property type="protein sequence ID" value="PAU93257.1"/>
    <property type="molecule type" value="Genomic_DNA"/>
</dbReference>
<comment type="caution">
    <text evidence="1">The sequence shown here is derived from an EMBL/GenBank/DDBJ whole genome shotgun (WGS) entry which is preliminary data.</text>
</comment>
<dbReference type="InterPro" id="IPR015946">
    <property type="entry name" value="KH_dom-like_a/b"/>
</dbReference>
<sequence>MPTRRANAQWNGDLKNGKGTMELESGSYKGAYSFASRFENGDRTNPEELIGAAHAGCYSMALSNELAKAGYDPQSVETEANVTFEVTDDGPTITKVKLITEANLSDIDEDTFHEFANGAKEACPVSKALSGTEILLDATLLTTAK</sequence>
<evidence type="ECO:0000313" key="1">
    <source>
        <dbReference type="EMBL" id="PAU93257.1"/>
    </source>
</evidence>
<dbReference type="GO" id="GO:0004601">
    <property type="term" value="F:peroxidase activity"/>
    <property type="evidence" value="ECO:0007669"/>
    <property type="project" value="InterPro"/>
</dbReference>
<accession>A0A2A2G8T9</accession>
<protein>
    <submittedName>
        <fullName evidence="1">Peroxiredoxin</fullName>
    </submittedName>
</protein>
<evidence type="ECO:0000313" key="2">
    <source>
        <dbReference type="Proteomes" id="UP000218831"/>
    </source>
</evidence>
<dbReference type="Proteomes" id="UP000218831">
    <property type="component" value="Unassembled WGS sequence"/>
</dbReference>
<dbReference type="Gene3D" id="3.30.300.20">
    <property type="match status" value="1"/>
</dbReference>
<organism evidence="1 2">
    <name type="scientific">Fodinibius salipaludis</name>
    <dbReference type="NCBI Taxonomy" id="2032627"/>
    <lineage>
        <taxon>Bacteria</taxon>
        <taxon>Pseudomonadati</taxon>
        <taxon>Balneolota</taxon>
        <taxon>Balneolia</taxon>
        <taxon>Balneolales</taxon>
        <taxon>Balneolaceae</taxon>
        <taxon>Fodinibius</taxon>
    </lineage>
</organism>
<dbReference type="AlphaFoldDB" id="A0A2A2G8T9"/>
<dbReference type="InterPro" id="IPR052707">
    <property type="entry name" value="OsmC_Ohr_Peroxiredoxin"/>
</dbReference>
<dbReference type="Pfam" id="PF02566">
    <property type="entry name" value="OsmC"/>
    <property type="match status" value="1"/>
</dbReference>
<dbReference type="PANTHER" id="PTHR42830:SF1">
    <property type="entry name" value="OSMOTICALLY INDUCIBLE FAMILY PROTEIN"/>
    <property type="match status" value="1"/>
</dbReference>
<dbReference type="InterPro" id="IPR003718">
    <property type="entry name" value="OsmC/Ohr_fam"/>
</dbReference>
<dbReference type="InterPro" id="IPR019904">
    <property type="entry name" value="Peroxiredoxin_OsmC"/>
</dbReference>
<dbReference type="NCBIfam" id="TIGR03562">
    <property type="entry name" value="osmo_induc_OsmC"/>
    <property type="match status" value="1"/>
</dbReference>
<proteinExistence type="predicted"/>
<dbReference type="RefSeq" id="WP_095607184.1">
    <property type="nucleotide sequence ID" value="NZ_NSKE01000009.1"/>
</dbReference>
<gene>
    <name evidence="1" type="ORF">CK503_12600</name>
</gene>
<dbReference type="InterPro" id="IPR036102">
    <property type="entry name" value="OsmC/Ohrsf"/>
</dbReference>
<dbReference type="SUPFAM" id="SSF82784">
    <property type="entry name" value="OsmC-like"/>
    <property type="match status" value="1"/>
</dbReference>